<keyword evidence="3" id="KW-1185">Reference proteome</keyword>
<reference evidence="3" key="1">
    <citation type="journal article" date="2019" name="Int. J. Syst. Evol. Microbiol.">
        <title>The Global Catalogue of Microorganisms (GCM) 10K type strain sequencing project: providing services to taxonomists for standard genome sequencing and annotation.</title>
        <authorList>
            <consortium name="The Broad Institute Genomics Platform"/>
            <consortium name="The Broad Institute Genome Sequencing Center for Infectious Disease"/>
            <person name="Wu L."/>
            <person name="Ma J."/>
        </authorList>
    </citation>
    <scope>NUCLEOTIDE SEQUENCE [LARGE SCALE GENOMIC DNA]</scope>
    <source>
        <strain evidence="3">JCM 18956</strain>
    </source>
</reference>
<sequence length="140" mass="15341">MSGTSPDPGSESDWVDTTWAEFFGPLDPALLFECTATIHGRQNAVFVYPHEIVVEGPEIAEHRRSIPLAEVARWWLVDEPGAVVVTFRNGHDSAARVPRVFRPALETALGKVLGPPRYPEDAFSGASEAESVSRSARVDR</sequence>
<feature type="region of interest" description="Disordered" evidence="1">
    <location>
        <begin position="116"/>
        <end position="140"/>
    </location>
</feature>
<dbReference type="Proteomes" id="UP001501295">
    <property type="component" value="Unassembled WGS sequence"/>
</dbReference>
<evidence type="ECO:0000313" key="3">
    <source>
        <dbReference type="Proteomes" id="UP001501295"/>
    </source>
</evidence>
<evidence type="ECO:0000256" key="1">
    <source>
        <dbReference type="SAM" id="MobiDB-lite"/>
    </source>
</evidence>
<gene>
    <name evidence="2" type="ORF">GCM10025780_21880</name>
</gene>
<proteinExistence type="predicted"/>
<dbReference type="EMBL" id="BAABLM010000003">
    <property type="protein sequence ID" value="GAA4676825.1"/>
    <property type="molecule type" value="Genomic_DNA"/>
</dbReference>
<organism evidence="2 3">
    <name type="scientific">Frondihabitans cladoniiphilus</name>
    <dbReference type="NCBI Taxonomy" id="715785"/>
    <lineage>
        <taxon>Bacteria</taxon>
        <taxon>Bacillati</taxon>
        <taxon>Actinomycetota</taxon>
        <taxon>Actinomycetes</taxon>
        <taxon>Micrococcales</taxon>
        <taxon>Microbacteriaceae</taxon>
        <taxon>Frondihabitans</taxon>
    </lineage>
</organism>
<feature type="compositionally biased region" description="Low complexity" evidence="1">
    <location>
        <begin position="126"/>
        <end position="140"/>
    </location>
</feature>
<comment type="caution">
    <text evidence="2">The sequence shown here is derived from an EMBL/GenBank/DDBJ whole genome shotgun (WGS) entry which is preliminary data.</text>
</comment>
<evidence type="ECO:0000313" key="2">
    <source>
        <dbReference type="EMBL" id="GAA4676825.1"/>
    </source>
</evidence>
<name>A0ABP8W251_9MICO</name>
<protein>
    <submittedName>
        <fullName evidence="2">Uncharacterized protein</fullName>
    </submittedName>
</protein>
<dbReference type="RefSeq" id="WP_345375890.1">
    <property type="nucleotide sequence ID" value="NZ_BAABLM010000003.1"/>
</dbReference>
<accession>A0ABP8W251</accession>